<protein>
    <submittedName>
        <fullName evidence="1">Uncharacterized protein</fullName>
    </submittedName>
</protein>
<organism evidence="1 2">
    <name type="scientific">Gigaspora margarita</name>
    <dbReference type="NCBI Taxonomy" id="4874"/>
    <lineage>
        <taxon>Eukaryota</taxon>
        <taxon>Fungi</taxon>
        <taxon>Fungi incertae sedis</taxon>
        <taxon>Mucoromycota</taxon>
        <taxon>Glomeromycotina</taxon>
        <taxon>Glomeromycetes</taxon>
        <taxon>Diversisporales</taxon>
        <taxon>Gigasporaceae</taxon>
        <taxon>Gigaspora</taxon>
    </lineage>
</organism>
<reference evidence="1 2" key="1">
    <citation type="journal article" date="2019" name="Environ. Microbiol.">
        <title>At the nexus of three kingdoms: the genome of the mycorrhizal fungus Gigaspora margarita provides insights into plant, endobacterial and fungal interactions.</title>
        <authorList>
            <person name="Venice F."/>
            <person name="Ghignone S."/>
            <person name="Salvioli di Fossalunga A."/>
            <person name="Amselem J."/>
            <person name="Novero M."/>
            <person name="Xianan X."/>
            <person name="Sedzielewska Toro K."/>
            <person name="Morin E."/>
            <person name="Lipzen A."/>
            <person name="Grigoriev I.V."/>
            <person name="Henrissat B."/>
            <person name="Martin F.M."/>
            <person name="Bonfante P."/>
        </authorList>
    </citation>
    <scope>NUCLEOTIDE SEQUENCE [LARGE SCALE GENOMIC DNA]</scope>
    <source>
        <strain evidence="1 2">BEG34</strain>
    </source>
</reference>
<sequence>MVGSGAKLGMCSPNVSEAFVLNSASFYFILTTMRFFVRIDGCDLVSHPVDVPAATREDAVDFLSTRIHEIVNINYVEASDW</sequence>
<name>A0A8H4AR55_GIGMA</name>
<accession>A0A8H4AR55</accession>
<comment type="caution">
    <text evidence="1">The sequence shown here is derived from an EMBL/GenBank/DDBJ whole genome shotgun (WGS) entry which is preliminary data.</text>
</comment>
<keyword evidence="2" id="KW-1185">Reference proteome</keyword>
<dbReference type="Proteomes" id="UP000439903">
    <property type="component" value="Unassembled WGS sequence"/>
</dbReference>
<dbReference type="EMBL" id="WTPW01000304">
    <property type="protein sequence ID" value="KAF0525113.1"/>
    <property type="molecule type" value="Genomic_DNA"/>
</dbReference>
<dbReference type="AlphaFoldDB" id="A0A8H4AR55"/>
<proteinExistence type="predicted"/>
<evidence type="ECO:0000313" key="2">
    <source>
        <dbReference type="Proteomes" id="UP000439903"/>
    </source>
</evidence>
<gene>
    <name evidence="1" type="ORF">F8M41_014748</name>
</gene>
<evidence type="ECO:0000313" key="1">
    <source>
        <dbReference type="EMBL" id="KAF0525113.1"/>
    </source>
</evidence>